<dbReference type="Pfam" id="PF20465">
    <property type="entry name" value="MmeI_hel"/>
    <property type="match status" value="1"/>
</dbReference>
<dbReference type="REBASE" id="416875">
    <property type="entry name" value="Pol10860ORF1556P"/>
</dbReference>
<sequence>MEHLDTFLARWQKAGGTERANYQLFLTELCGLLGLPLPEPAGDDTRDNAYVFERRVVINQPDGSSNNGFIDLYKRGSFVLEAKQTGKTLDSSGWDKAMLKAHNQADQYARALPAEEGRPPFILVVDVGRNIELYAEFSRSGATYTPYPDSRSHRIRLEDLRKEEVRERLSAVWLDPLSLDPARRSAKVTREIADQLAKLAKSLETTGHSPQLVSSFLMRALFTMFAEDVGLLPERSFTELLQRLKNKPDTFAPMLEHL</sequence>
<name>A0A379K3F2_ECTOL</name>
<feature type="domain" description="MmeI-like N-terminal" evidence="1">
    <location>
        <begin position="6"/>
        <end position="205"/>
    </location>
</feature>
<feature type="domain" description="MmeI-like helicase spacer" evidence="2">
    <location>
        <begin position="213"/>
        <end position="258"/>
    </location>
</feature>
<organism evidence="3 4">
    <name type="scientific">Ectopseudomonas oleovorans</name>
    <name type="common">Pseudomonas oleovorans</name>
    <dbReference type="NCBI Taxonomy" id="301"/>
    <lineage>
        <taxon>Bacteria</taxon>
        <taxon>Pseudomonadati</taxon>
        <taxon>Pseudomonadota</taxon>
        <taxon>Gammaproteobacteria</taxon>
        <taxon>Pseudomonadales</taxon>
        <taxon>Pseudomonadaceae</taxon>
        <taxon>Ectopseudomonas</taxon>
    </lineage>
</organism>
<evidence type="ECO:0000313" key="4">
    <source>
        <dbReference type="Proteomes" id="UP000254084"/>
    </source>
</evidence>
<dbReference type="RefSeq" id="WP_368660874.1">
    <property type="nucleotide sequence ID" value="NZ_UGUW01000004.1"/>
</dbReference>
<evidence type="ECO:0000259" key="1">
    <source>
        <dbReference type="Pfam" id="PF20464"/>
    </source>
</evidence>
<dbReference type="AlphaFoldDB" id="A0A379K3F2"/>
<reference evidence="3 4" key="1">
    <citation type="submission" date="2018-06" db="EMBL/GenBank/DDBJ databases">
        <authorList>
            <consortium name="Pathogen Informatics"/>
            <person name="Doyle S."/>
        </authorList>
    </citation>
    <scope>NUCLEOTIDE SEQUENCE [LARGE SCALE GENOMIC DNA]</scope>
    <source>
        <strain evidence="3 4">NCTC10860</strain>
    </source>
</reference>
<dbReference type="Proteomes" id="UP000254084">
    <property type="component" value="Unassembled WGS sequence"/>
</dbReference>
<dbReference type="Pfam" id="PF20464">
    <property type="entry name" value="MmeI_N"/>
    <property type="match status" value="1"/>
</dbReference>
<accession>A0A379K3F2</accession>
<evidence type="ECO:0000313" key="3">
    <source>
        <dbReference type="EMBL" id="SUD59287.1"/>
    </source>
</evidence>
<evidence type="ECO:0000259" key="2">
    <source>
        <dbReference type="Pfam" id="PF20465"/>
    </source>
</evidence>
<dbReference type="EMBL" id="UGUW01000004">
    <property type="protein sequence ID" value="SUD59287.1"/>
    <property type="molecule type" value="Genomic_DNA"/>
</dbReference>
<protein>
    <recommendedName>
        <fullName evidence="5">Class I SAM-dependent DNA methyltransferase</fullName>
    </recommendedName>
</protein>
<proteinExistence type="predicted"/>
<dbReference type="InterPro" id="IPR046817">
    <property type="entry name" value="MmeI_N"/>
</dbReference>
<evidence type="ECO:0008006" key="5">
    <source>
        <dbReference type="Google" id="ProtNLM"/>
    </source>
</evidence>
<dbReference type="InterPro" id="IPR046819">
    <property type="entry name" value="MmeI_hel"/>
</dbReference>
<gene>
    <name evidence="3" type="ORF">NCTC10860_01562</name>
</gene>